<keyword evidence="4" id="KW-1185">Reference proteome</keyword>
<dbReference type="GeneID" id="111085146"/>
<feature type="signal peptide" evidence="3">
    <location>
        <begin position="1"/>
        <end position="25"/>
    </location>
</feature>
<evidence type="ECO:0000256" key="2">
    <source>
        <dbReference type="ARBA" id="ARBA00023180"/>
    </source>
</evidence>
<evidence type="ECO:0000313" key="5">
    <source>
        <dbReference type="RefSeq" id="XP_022238192.1"/>
    </source>
</evidence>
<reference evidence="5" key="1">
    <citation type="submission" date="2025-08" db="UniProtKB">
        <authorList>
            <consortium name="RefSeq"/>
        </authorList>
    </citation>
    <scope>IDENTIFICATION</scope>
    <source>
        <tissue evidence="5">Muscle</tissue>
    </source>
</reference>
<evidence type="ECO:0000256" key="1">
    <source>
        <dbReference type="ARBA" id="ARBA00022729"/>
    </source>
</evidence>
<keyword evidence="2" id="KW-0325">Glycoprotein</keyword>
<sequence length="141" mass="16062">MNSCLGRIVFLILLFVLEHLNTSLAIQCYLCNSKYQEGCDEVADDTYLKNCSELKEGPKYVGCRKIDQWIDFEMLGESKNKRIIRQCALDTEEKDCYYRAGYGSRTNICHCFEDKCNAAAELSVTAGIIMLGVFSLIRLFV</sequence>
<dbReference type="InterPro" id="IPR050975">
    <property type="entry name" value="Sleep_regulator"/>
</dbReference>
<dbReference type="InterPro" id="IPR031424">
    <property type="entry name" value="QVR-like"/>
</dbReference>
<accession>A0ABM1S3I7</accession>
<dbReference type="PANTHER" id="PTHR33562">
    <property type="entry name" value="ATILLA, ISOFORM B-RELATED-RELATED"/>
    <property type="match status" value="1"/>
</dbReference>
<dbReference type="Proteomes" id="UP000694941">
    <property type="component" value="Unplaced"/>
</dbReference>
<feature type="chain" id="PRO_5045586358" evidence="3">
    <location>
        <begin position="26"/>
        <end position="141"/>
    </location>
</feature>
<evidence type="ECO:0000256" key="3">
    <source>
        <dbReference type="SAM" id="SignalP"/>
    </source>
</evidence>
<keyword evidence="1 3" id="KW-0732">Signal</keyword>
<dbReference type="PANTHER" id="PTHR33562:SF14">
    <property type="entry name" value="PROTEIN QUIVER"/>
    <property type="match status" value="1"/>
</dbReference>
<proteinExistence type="predicted"/>
<dbReference type="RefSeq" id="XP_022238192.1">
    <property type="nucleotide sequence ID" value="XM_022382484.1"/>
</dbReference>
<protein>
    <submittedName>
        <fullName evidence="5">Uncharacterized protein LOC111085146</fullName>
    </submittedName>
</protein>
<name>A0ABM1S3I7_LIMPO</name>
<dbReference type="Pfam" id="PF17064">
    <property type="entry name" value="QVR"/>
    <property type="match status" value="1"/>
</dbReference>
<gene>
    <name evidence="5" type="primary">LOC111085146</name>
</gene>
<evidence type="ECO:0000313" key="4">
    <source>
        <dbReference type="Proteomes" id="UP000694941"/>
    </source>
</evidence>
<organism evidence="4 5">
    <name type="scientific">Limulus polyphemus</name>
    <name type="common">Atlantic horseshoe crab</name>
    <dbReference type="NCBI Taxonomy" id="6850"/>
    <lineage>
        <taxon>Eukaryota</taxon>
        <taxon>Metazoa</taxon>
        <taxon>Ecdysozoa</taxon>
        <taxon>Arthropoda</taxon>
        <taxon>Chelicerata</taxon>
        <taxon>Merostomata</taxon>
        <taxon>Xiphosura</taxon>
        <taxon>Limulidae</taxon>
        <taxon>Limulus</taxon>
    </lineage>
</organism>